<protein>
    <submittedName>
        <fullName evidence="1">Uncharacterized protein</fullName>
    </submittedName>
</protein>
<comment type="caution">
    <text evidence="1">The sequence shown here is derived from an EMBL/GenBank/DDBJ whole genome shotgun (WGS) entry which is preliminary data.</text>
</comment>
<dbReference type="OrthoDB" id="8963520at2759"/>
<sequence length="103" mass="11016">MNGAEIGVFKQTNQVSLSSLLQGKNCMALEAQISLEVLGNFTNKPLEWQLPDQELSTLLVLTDFTKSNSSRAVSVGLLDSSSGWGRLTSSLGGELLPWSLSSS</sequence>
<evidence type="ECO:0000313" key="1">
    <source>
        <dbReference type="EMBL" id="KRX12281.1"/>
    </source>
</evidence>
<organism evidence="1 2">
    <name type="scientific">Trichinella nelsoni</name>
    <dbReference type="NCBI Taxonomy" id="6336"/>
    <lineage>
        <taxon>Eukaryota</taxon>
        <taxon>Metazoa</taxon>
        <taxon>Ecdysozoa</taxon>
        <taxon>Nematoda</taxon>
        <taxon>Enoplea</taxon>
        <taxon>Dorylaimia</taxon>
        <taxon>Trichinellida</taxon>
        <taxon>Trichinellidae</taxon>
        <taxon>Trichinella</taxon>
    </lineage>
</organism>
<dbReference type="AlphaFoldDB" id="A0A0V0RCS7"/>
<dbReference type="EMBL" id="JYDL01000555">
    <property type="protein sequence ID" value="KRX12281.1"/>
    <property type="molecule type" value="Genomic_DNA"/>
</dbReference>
<proteinExistence type="predicted"/>
<name>A0A0V0RCS7_9BILA</name>
<accession>A0A0V0RCS7</accession>
<reference evidence="1 2" key="1">
    <citation type="submission" date="2015-01" db="EMBL/GenBank/DDBJ databases">
        <title>Evolution of Trichinella species and genotypes.</title>
        <authorList>
            <person name="Korhonen P.K."/>
            <person name="Edoardo P."/>
            <person name="Giuseppe L.R."/>
            <person name="Gasser R.B."/>
        </authorList>
    </citation>
    <scope>NUCLEOTIDE SEQUENCE [LARGE SCALE GENOMIC DNA]</scope>
    <source>
        <strain evidence="1">ISS37</strain>
    </source>
</reference>
<gene>
    <name evidence="1" type="ORF">T07_2523</name>
</gene>
<keyword evidence="2" id="KW-1185">Reference proteome</keyword>
<evidence type="ECO:0000313" key="2">
    <source>
        <dbReference type="Proteomes" id="UP000054630"/>
    </source>
</evidence>
<dbReference type="Proteomes" id="UP000054630">
    <property type="component" value="Unassembled WGS sequence"/>
</dbReference>